<dbReference type="GO" id="GO:0003700">
    <property type="term" value="F:DNA-binding transcription factor activity"/>
    <property type="evidence" value="ECO:0007669"/>
    <property type="project" value="InterPro"/>
</dbReference>
<gene>
    <name evidence="7" type="ORF">J057_11211</name>
</gene>
<comment type="caution">
    <text evidence="7">The sequence shown here is derived from an EMBL/GenBank/DDBJ whole genome shotgun (WGS) entry which is preliminary data.</text>
</comment>
<feature type="domain" description="HTH lysR-type" evidence="6">
    <location>
        <begin position="5"/>
        <end position="62"/>
    </location>
</feature>
<dbReference type="PANTHER" id="PTHR30537">
    <property type="entry name" value="HTH-TYPE TRANSCRIPTIONAL REGULATOR"/>
    <property type="match status" value="1"/>
</dbReference>
<evidence type="ECO:0000256" key="5">
    <source>
        <dbReference type="SAM" id="MobiDB-lite"/>
    </source>
</evidence>
<feature type="compositionally biased region" description="Basic and acidic residues" evidence="5">
    <location>
        <begin position="304"/>
        <end position="315"/>
    </location>
</feature>
<evidence type="ECO:0000256" key="3">
    <source>
        <dbReference type="ARBA" id="ARBA00023125"/>
    </source>
</evidence>
<dbReference type="InterPro" id="IPR000847">
    <property type="entry name" value="LysR_HTH_N"/>
</dbReference>
<dbReference type="CDD" id="cd08432">
    <property type="entry name" value="PBP2_GcdR_TrpI_HvrB_AmpR_like"/>
    <property type="match status" value="1"/>
</dbReference>
<protein>
    <submittedName>
        <fullName evidence="7">Transcriptional regulator GcvA</fullName>
    </submittedName>
</protein>
<comment type="similarity">
    <text evidence="1">Belongs to the LysR transcriptional regulatory family.</text>
</comment>
<keyword evidence="3" id="KW-0238">DNA-binding</keyword>
<evidence type="ECO:0000256" key="1">
    <source>
        <dbReference type="ARBA" id="ARBA00009437"/>
    </source>
</evidence>
<dbReference type="InterPro" id="IPR005119">
    <property type="entry name" value="LysR_subst-bd"/>
</dbReference>
<accession>N6WXV2</accession>
<keyword evidence="2" id="KW-0805">Transcription regulation</keyword>
<evidence type="ECO:0000256" key="4">
    <source>
        <dbReference type="ARBA" id="ARBA00023163"/>
    </source>
</evidence>
<dbReference type="AlphaFoldDB" id="N6WXV2"/>
<dbReference type="NCBIfam" id="NF008352">
    <property type="entry name" value="PRK11139.1"/>
    <property type="match status" value="1"/>
</dbReference>
<organism evidence="7 8">
    <name type="scientific">Marinobacter nanhaiticus D15-8W</name>
    <dbReference type="NCBI Taxonomy" id="626887"/>
    <lineage>
        <taxon>Bacteria</taxon>
        <taxon>Pseudomonadati</taxon>
        <taxon>Pseudomonadota</taxon>
        <taxon>Gammaproteobacteria</taxon>
        <taxon>Pseudomonadales</taxon>
        <taxon>Marinobacteraceae</taxon>
        <taxon>Marinobacter</taxon>
    </lineage>
</organism>
<dbReference type="InterPro" id="IPR058163">
    <property type="entry name" value="LysR-type_TF_proteobact-type"/>
</dbReference>
<dbReference type="PATRIC" id="fig|626887.3.peg.2249"/>
<evidence type="ECO:0000259" key="6">
    <source>
        <dbReference type="PROSITE" id="PS50931"/>
    </source>
</evidence>
<dbReference type="eggNOG" id="COG0583">
    <property type="taxonomic scope" value="Bacteria"/>
</dbReference>
<dbReference type="Pfam" id="PF00126">
    <property type="entry name" value="HTH_1"/>
    <property type="match status" value="1"/>
</dbReference>
<dbReference type="InterPro" id="IPR036390">
    <property type="entry name" value="WH_DNA-bd_sf"/>
</dbReference>
<keyword evidence="4" id="KW-0804">Transcription</keyword>
<evidence type="ECO:0000313" key="7">
    <source>
        <dbReference type="EMBL" id="ENO15917.1"/>
    </source>
</evidence>
<dbReference type="STRING" id="626887.J057_11211"/>
<feature type="region of interest" description="Disordered" evidence="5">
    <location>
        <begin position="295"/>
        <end position="315"/>
    </location>
</feature>
<evidence type="ECO:0000313" key="8">
    <source>
        <dbReference type="Proteomes" id="UP000013165"/>
    </source>
</evidence>
<dbReference type="PANTHER" id="PTHR30537:SF74">
    <property type="entry name" value="HTH-TYPE TRANSCRIPTIONAL REGULATOR TRPI"/>
    <property type="match status" value="1"/>
</dbReference>
<evidence type="ECO:0000256" key="2">
    <source>
        <dbReference type="ARBA" id="ARBA00023015"/>
    </source>
</evidence>
<dbReference type="SUPFAM" id="SSF53850">
    <property type="entry name" value="Periplasmic binding protein-like II"/>
    <property type="match status" value="1"/>
</dbReference>
<dbReference type="SUPFAM" id="SSF46785">
    <property type="entry name" value="Winged helix' DNA-binding domain"/>
    <property type="match status" value="1"/>
</dbReference>
<dbReference type="GO" id="GO:0009891">
    <property type="term" value="P:positive regulation of biosynthetic process"/>
    <property type="evidence" value="ECO:0007669"/>
    <property type="project" value="UniProtKB-ARBA"/>
</dbReference>
<reference evidence="7 8" key="1">
    <citation type="journal article" date="2013" name="Genome Announc.">
        <title>Genome Sequence of the Polycyclic Aromatic Hydrocarbon-Degrading Bacterium Strain Marinobacter nanhaiticus D15-8WT.</title>
        <authorList>
            <person name="Cui Z."/>
            <person name="Gao W."/>
            <person name="Li Q."/>
            <person name="Xu G."/>
            <person name="Zheng L."/>
        </authorList>
    </citation>
    <scope>NUCLEOTIDE SEQUENCE [LARGE SCALE GENOMIC DNA]</scope>
    <source>
        <strain evidence="7 8">D15-8W</strain>
    </source>
</reference>
<dbReference type="PROSITE" id="PS50931">
    <property type="entry name" value="HTH_LYSR"/>
    <property type="match status" value="1"/>
</dbReference>
<dbReference type="Pfam" id="PF03466">
    <property type="entry name" value="LysR_substrate"/>
    <property type="match status" value="1"/>
</dbReference>
<dbReference type="GO" id="GO:0043565">
    <property type="term" value="F:sequence-specific DNA binding"/>
    <property type="evidence" value="ECO:0007669"/>
    <property type="project" value="TreeGrafter"/>
</dbReference>
<dbReference type="OrthoDB" id="5877876at2"/>
<name>N6WXV2_9GAMM</name>
<sequence>MRRLPPLNALRVFESSARNSSFAAAAEELFVTASAVSHQVKTLEEYLGVSLFSRTKRKVELTPAGEQYLASVKHALDEIEMATQRLTASHEPNVVQISVAPNFLTRWLMPRMSRFRELYPEIELQINASMGLLDFNRTSTDMAVYYGNGEWDDIEVHFLRKVMLVPVCSPKLFESNRPLEKPEDLKHHTLIYVSKRKWEWENWLQQAGVEFIVPKGSLQISSGQLATAAAQENLGVALADRTLTSREINTGQLIVPFDIRLDTHKAFYLVYQKHRPLTAGMKAFKEWLMSEMQATDAAEAESTGMERIETESTGQ</sequence>
<dbReference type="FunFam" id="1.10.10.10:FF:000038">
    <property type="entry name" value="Glycine cleavage system transcriptional activator"/>
    <property type="match status" value="1"/>
</dbReference>
<dbReference type="PRINTS" id="PR00039">
    <property type="entry name" value="HTHLYSR"/>
</dbReference>
<dbReference type="GO" id="GO:0006351">
    <property type="term" value="P:DNA-templated transcription"/>
    <property type="evidence" value="ECO:0007669"/>
    <property type="project" value="TreeGrafter"/>
</dbReference>
<dbReference type="HOGENOM" id="CLU_039613_37_1_6"/>
<keyword evidence="8" id="KW-1185">Reference proteome</keyword>
<dbReference type="Proteomes" id="UP000013165">
    <property type="component" value="Unassembled WGS sequence"/>
</dbReference>
<dbReference type="RefSeq" id="WP_004580207.1">
    <property type="nucleotide sequence ID" value="NZ_AP028878.1"/>
</dbReference>
<dbReference type="InterPro" id="IPR036388">
    <property type="entry name" value="WH-like_DNA-bd_sf"/>
</dbReference>
<proteinExistence type="inferred from homology"/>
<dbReference type="EMBL" id="APLQ01000011">
    <property type="protein sequence ID" value="ENO15917.1"/>
    <property type="molecule type" value="Genomic_DNA"/>
</dbReference>
<dbReference type="Gene3D" id="1.10.10.10">
    <property type="entry name" value="Winged helix-like DNA-binding domain superfamily/Winged helix DNA-binding domain"/>
    <property type="match status" value="1"/>
</dbReference>
<dbReference type="Gene3D" id="3.40.190.10">
    <property type="entry name" value="Periplasmic binding protein-like II"/>
    <property type="match status" value="2"/>
</dbReference>